<feature type="region of interest" description="Disordered" evidence="1">
    <location>
        <begin position="29"/>
        <end position="86"/>
    </location>
</feature>
<feature type="non-terminal residue" evidence="2">
    <location>
        <position position="103"/>
    </location>
</feature>
<sequence length="103" mass="11427">MSIGIVTQGESNMTIRGLGLCDAEQKEGQETQPCVREHSIVQPDVHPWSTTRNGPVRENQSGSEAPKKRQMQGLEMENQPPFRPLIPLSLHSTTQSVHIQLSV</sequence>
<evidence type="ECO:0000313" key="3">
    <source>
        <dbReference type="Proteomes" id="UP000327493"/>
    </source>
</evidence>
<accession>A0A5J5D8N5</accession>
<organism evidence="2 3">
    <name type="scientific">Etheostoma spectabile</name>
    <name type="common">orangethroat darter</name>
    <dbReference type="NCBI Taxonomy" id="54343"/>
    <lineage>
        <taxon>Eukaryota</taxon>
        <taxon>Metazoa</taxon>
        <taxon>Chordata</taxon>
        <taxon>Craniata</taxon>
        <taxon>Vertebrata</taxon>
        <taxon>Euteleostomi</taxon>
        <taxon>Actinopterygii</taxon>
        <taxon>Neopterygii</taxon>
        <taxon>Teleostei</taxon>
        <taxon>Neoteleostei</taxon>
        <taxon>Acanthomorphata</taxon>
        <taxon>Eupercaria</taxon>
        <taxon>Perciformes</taxon>
        <taxon>Percoidei</taxon>
        <taxon>Percidae</taxon>
        <taxon>Etheostomatinae</taxon>
        <taxon>Etheostoma</taxon>
    </lineage>
</organism>
<gene>
    <name evidence="2" type="ORF">FQN60_001995</name>
</gene>
<name>A0A5J5D8N5_9PERO</name>
<dbReference type="AlphaFoldDB" id="A0A5J5D8N5"/>
<evidence type="ECO:0000313" key="2">
    <source>
        <dbReference type="EMBL" id="KAA8591052.1"/>
    </source>
</evidence>
<feature type="compositionally biased region" description="Basic and acidic residues" evidence="1">
    <location>
        <begin position="29"/>
        <end position="39"/>
    </location>
</feature>
<dbReference type="EMBL" id="VOFY01000007">
    <property type="protein sequence ID" value="KAA8591052.1"/>
    <property type="molecule type" value="Genomic_DNA"/>
</dbReference>
<keyword evidence="3" id="KW-1185">Reference proteome</keyword>
<reference evidence="2 3" key="1">
    <citation type="submission" date="2019-08" db="EMBL/GenBank/DDBJ databases">
        <title>A chromosome-level genome assembly, high-density linkage maps, and genome scans reveal the genomic architecture of hybrid incompatibilities underlying speciation via character displacement in darters (Percidae: Etheostominae).</title>
        <authorList>
            <person name="Moran R.L."/>
            <person name="Catchen J.M."/>
            <person name="Fuller R.C."/>
        </authorList>
    </citation>
    <scope>NUCLEOTIDE SEQUENCE [LARGE SCALE GENOMIC DNA]</scope>
    <source>
        <strain evidence="2">EspeVRDwgs_2016</strain>
        <tissue evidence="2">Muscle</tissue>
    </source>
</reference>
<dbReference type="Proteomes" id="UP000327493">
    <property type="component" value="Chromosome 7"/>
</dbReference>
<protein>
    <submittedName>
        <fullName evidence="2">Uncharacterized protein</fullName>
    </submittedName>
</protein>
<evidence type="ECO:0000256" key="1">
    <source>
        <dbReference type="SAM" id="MobiDB-lite"/>
    </source>
</evidence>
<proteinExistence type="predicted"/>
<feature type="compositionally biased region" description="Polar residues" evidence="1">
    <location>
        <begin position="48"/>
        <end position="63"/>
    </location>
</feature>
<comment type="caution">
    <text evidence="2">The sequence shown here is derived from an EMBL/GenBank/DDBJ whole genome shotgun (WGS) entry which is preliminary data.</text>
</comment>